<dbReference type="RefSeq" id="WP_271340730.1">
    <property type="nucleotide sequence ID" value="NZ_JAQKAB010000006.1"/>
</dbReference>
<evidence type="ECO:0000256" key="2">
    <source>
        <dbReference type="ARBA" id="ARBA00022723"/>
    </source>
</evidence>
<gene>
    <name evidence="8" type="primary">yqeK</name>
    <name evidence="8" type="ORF">PJ311_09640</name>
</gene>
<dbReference type="EMBL" id="JAQKAB010000006">
    <property type="protein sequence ID" value="MDA7026868.1"/>
    <property type="molecule type" value="Genomic_DNA"/>
</dbReference>
<proteinExistence type="predicted"/>
<dbReference type="PANTHER" id="PTHR35795:SF1">
    <property type="entry name" value="BIS(5'-NUCLEOSYL)-TETRAPHOSPHATASE, SYMMETRICAL"/>
    <property type="match status" value="1"/>
</dbReference>
<evidence type="ECO:0000256" key="5">
    <source>
        <dbReference type="ARBA" id="ARBA00023004"/>
    </source>
</evidence>
<accession>A0ABT4X3J3</accession>
<keyword evidence="4 8" id="KW-0378">Hydrolase</keyword>
<dbReference type="Gene3D" id="1.10.3210.10">
    <property type="entry name" value="Hypothetical protein af1432"/>
    <property type="match status" value="1"/>
</dbReference>
<dbReference type="EC" id="3.6.1.41" evidence="1"/>
<dbReference type="PROSITE" id="PS51831">
    <property type="entry name" value="HD"/>
    <property type="match status" value="1"/>
</dbReference>
<protein>
    <recommendedName>
        <fullName evidence="1">bis(5'-nucleosyl)-tetraphosphatase (symmetrical)</fullName>
        <ecNumber evidence="1">3.6.1.41</ecNumber>
    </recommendedName>
</protein>
<organism evidence="8 9">
    <name type="scientific">Bacillus changyiensis</name>
    <dbReference type="NCBI Taxonomy" id="3004103"/>
    <lineage>
        <taxon>Bacteria</taxon>
        <taxon>Bacillati</taxon>
        <taxon>Bacillota</taxon>
        <taxon>Bacilli</taxon>
        <taxon>Bacillales</taxon>
        <taxon>Bacillaceae</taxon>
        <taxon>Bacillus</taxon>
    </lineage>
</organism>
<evidence type="ECO:0000313" key="9">
    <source>
        <dbReference type="Proteomes" id="UP001211894"/>
    </source>
</evidence>
<reference evidence="8 9" key="1">
    <citation type="submission" date="2023-01" db="EMBL/GenBank/DDBJ databases">
        <title>Bacillus changyiensis sp. nov., isolated from a coastal deposit.</title>
        <authorList>
            <person name="Xiao G."/>
            <person name="Lai Q."/>
            <person name="Hu Z."/>
            <person name="Shao Z."/>
        </authorList>
    </citation>
    <scope>NUCLEOTIDE SEQUENCE [LARGE SCALE GENOMIC DNA]</scope>
    <source>
        <strain evidence="8 9">CLL-7-23</strain>
    </source>
</reference>
<keyword evidence="9" id="KW-1185">Reference proteome</keyword>
<dbReference type="PANTHER" id="PTHR35795">
    <property type="entry name" value="SLR1885 PROTEIN"/>
    <property type="match status" value="1"/>
</dbReference>
<evidence type="ECO:0000256" key="3">
    <source>
        <dbReference type="ARBA" id="ARBA00022741"/>
    </source>
</evidence>
<comment type="caution">
    <text evidence="8">The sequence shown here is derived from an EMBL/GenBank/DDBJ whole genome shotgun (WGS) entry which is preliminary data.</text>
</comment>
<dbReference type="InterPro" id="IPR051094">
    <property type="entry name" value="Diverse_Catalytic_Enzymes"/>
</dbReference>
<dbReference type="Proteomes" id="UP001211894">
    <property type="component" value="Unassembled WGS sequence"/>
</dbReference>
<name>A0ABT4X3J3_9BACI</name>
<evidence type="ECO:0000256" key="6">
    <source>
        <dbReference type="ARBA" id="ARBA00049417"/>
    </source>
</evidence>
<dbReference type="CDD" id="cd00077">
    <property type="entry name" value="HDc"/>
    <property type="match status" value="1"/>
</dbReference>
<evidence type="ECO:0000313" key="8">
    <source>
        <dbReference type="EMBL" id="MDA7026868.1"/>
    </source>
</evidence>
<evidence type="ECO:0000256" key="1">
    <source>
        <dbReference type="ARBA" id="ARBA00012506"/>
    </source>
</evidence>
<sequence>MKRDEALACVKKQLTEARYTHTIRVMETAIELANRFGADVNKAEIAAIFHDYAKFRPKEEMKQMIISEGEALDVLDFHPELWHAPAGAILVKKEAGITDEDVLSAIKYHTSGRPNMTLLEKVIYVADYIEPGRSFPGIEEVRTLAETNLDLALIQALKNTIIFLLTKNQAVFPMTIATYNTLIKQ</sequence>
<evidence type="ECO:0000259" key="7">
    <source>
        <dbReference type="PROSITE" id="PS51831"/>
    </source>
</evidence>
<keyword evidence="3" id="KW-0547">Nucleotide-binding</keyword>
<dbReference type="InterPro" id="IPR006674">
    <property type="entry name" value="HD_domain"/>
</dbReference>
<feature type="domain" description="HD" evidence="7">
    <location>
        <begin position="18"/>
        <end position="132"/>
    </location>
</feature>
<dbReference type="InterPro" id="IPR003607">
    <property type="entry name" value="HD/PDEase_dom"/>
</dbReference>
<keyword evidence="5" id="KW-0408">Iron</keyword>
<dbReference type="GO" id="GO:0008803">
    <property type="term" value="F:bis(5'-nucleosyl)-tetraphosphatase (symmetrical) activity"/>
    <property type="evidence" value="ECO:0007669"/>
    <property type="project" value="UniProtKB-EC"/>
</dbReference>
<dbReference type="Pfam" id="PF01966">
    <property type="entry name" value="HD"/>
    <property type="match status" value="1"/>
</dbReference>
<dbReference type="InterPro" id="IPR005249">
    <property type="entry name" value="YqeK"/>
</dbReference>
<comment type="catalytic activity">
    <reaction evidence="6">
        <text>P(1),P(4)-bis(5'-adenosyl) tetraphosphate + H2O = 2 ADP + 2 H(+)</text>
        <dbReference type="Rhea" id="RHEA:24252"/>
        <dbReference type="ChEBI" id="CHEBI:15377"/>
        <dbReference type="ChEBI" id="CHEBI:15378"/>
        <dbReference type="ChEBI" id="CHEBI:58141"/>
        <dbReference type="ChEBI" id="CHEBI:456216"/>
        <dbReference type="EC" id="3.6.1.41"/>
    </reaction>
</comment>
<dbReference type="NCBIfam" id="TIGR00488">
    <property type="entry name" value="bis(5'-nucleosyl)-tetraphosphatase (symmetrical) YqeK"/>
    <property type="match status" value="1"/>
</dbReference>
<dbReference type="SUPFAM" id="SSF109604">
    <property type="entry name" value="HD-domain/PDEase-like"/>
    <property type="match status" value="1"/>
</dbReference>
<evidence type="ECO:0000256" key="4">
    <source>
        <dbReference type="ARBA" id="ARBA00022801"/>
    </source>
</evidence>
<dbReference type="SMART" id="SM00471">
    <property type="entry name" value="HDc"/>
    <property type="match status" value="1"/>
</dbReference>
<keyword evidence="2" id="KW-0479">Metal-binding</keyword>